<protein>
    <submittedName>
        <fullName evidence="1">RCG51674</fullName>
    </submittedName>
</protein>
<accession>A6IZR1</accession>
<proteinExistence type="predicted"/>
<organism evidence="1 2">
    <name type="scientific">Rattus norvegicus</name>
    <name type="common">Rat</name>
    <dbReference type="NCBI Taxonomy" id="10116"/>
    <lineage>
        <taxon>Eukaryota</taxon>
        <taxon>Metazoa</taxon>
        <taxon>Chordata</taxon>
        <taxon>Craniata</taxon>
        <taxon>Vertebrata</taxon>
        <taxon>Euteleostomi</taxon>
        <taxon>Mammalia</taxon>
        <taxon>Eutheria</taxon>
        <taxon>Euarchontoglires</taxon>
        <taxon>Glires</taxon>
        <taxon>Rodentia</taxon>
        <taxon>Myomorpha</taxon>
        <taxon>Muroidea</taxon>
        <taxon>Muridae</taxon>
        <taxon>Murinae</taxon>
        <taxon>Rattus</taxon>
    </lineage>
</organism>
<evidence type="ECO:0000313" key="2">
    <source>
        <dbReference type="Proteomes" id="UP000234681"/>
    </source>
</evidence>
<dbReference type="Proteomes" id="UP000234681">
    <property type="component" value="Chromosome 19"/>
</dbReference>
<dbReference type="EMBL" id="CH473972">
    <property type="protein sequence ID" value="EDL92739.1"/>
    <property type="molecule type" value="Genomic_DNA"/>
</dbReference>
<gene>
    <name evidence="1" type="ORF">rCG_51674</name>
</gene>
<reference evidence="2" key="1">
    <citation type="submission" date="2005-09" db="EMBL/GenBank/DDBJ databases">
        <authorList>
            <person name="Mural R.J."/>
            <person name="Li P.W."/>
            <person name="Adams M.D."/>
            <person name="Amanatides P.G."/>
            <person name="Baden-Tillson H."/>
            <person name="Barnstead M."/>
            <person name="Chin S.H."/>
            <person name="Dew I."/>
            <person name="Evans C.A."/>
            <person name="Ferriera S."/>
            <person name="Flanigan M."/>
            <person name="Fosler C."/>
            <person name="Glodek A."/>
            <person name="Gu Z."/>
            <person name="Holt R.A."/>
            <person name="Jennings D."/>
            <person name="Kraft C.L."/>
            <person name="Lu F."/>
            <person name="Nguyen T."/>
            <person name="Nusskern D.R."/>
            <person name="Pfannkoch C.M."/>
            <person name="Sitter C."/>
            <person name="Sutton G.G."/>
            <person name="Venter J.C."/>
            <person name="Wang Z."/>
            <person name="Woodage T."/>
            <person name="Zheng X.H."/>
            <person name="Zhong F."/>
        </authorList>
    </citation>
    <scope>NUCLEOTIDE SEQUENCE [LARGE SCALE GENOMIC DNA]</scope>
    <source>
        <strain>BN</strain>
        <strain evidence="2">Sprague-Dawley</strain>
    </source>
</reference>
<name>A6IZR1_RAT</name>
<evidence type="ECO:0000313" key="1">
    <source>
        <dbReference type="EMBL" id="EDL92739.1"/>
    </source>
</evidence>
<sequence length="14" mass="1488">MLFIHGADFPSPGV</sequence>